<name>A0A2H0VFK8_9BACT</name>
<reference evidence="3" key="1">
    <citation type="submission" date="2017-09" db="EMBL/GenBank/DDBJ databases">
        <title>Depth-based differentiation of microbial function through sediment-hosted aquifers and enrichment of novel symbionts in the deep terrestrial subsurface.</title>
        <authorList>
            <person name="Probst A.J."/>
            <person name="Ladd B."/>
            <person name="Jarett J.K."/>
            <person name="Geller-Mcgrath D.E."/>
            <person name="Sieber C.M.K."/>
            <person name="Emerson J.B."/>
            <person name="Anantharaman K."/>
            <person name="Thomas B.C."/>
            <person name="Malmstrom R."/>
            <person name="Stieglmeier M."/>
            <person name="Klingl A."/>
            <person name="Woyke T."/>
            <person name="Ryan C.M."/>
            <person name="Banfield J.F."/>
        </authorList>
    </citation>
    <scope>NUCLEOTIDE SEQUENCE [LARGE SCALE GENOMIC DNA]</scope>
</reference>
<protein>
    <submittedName>
        <fullName evidence="2">Uncharacterized protein</fullName>
    </submittedName>
</protein>
<keyword evidence="1" id="KW-0812">Transmembrane</keyword>
<organism evidence="2 3">
    <name type="scientific">Candidatus Colwellbacteria bacterium CG10_big_fil_rev_8_21_14_0_10_42_22</name>
    <dbReference type="NCBI Taxonomy" id="1974540"/>
    <lineage>
        <taxon>Bacteria</taxon>
        <taxon>Candidatus Colwelliibacteriota</taxon>
    </lineage>
</organism>
<keyword evidence="1" id="KW-0472">Membrane</keyword>
<keyword evidence="1" id="KW-1133">Transmembrane helix</keyword>
<gene>
    <name evidence="2" type="ORF">COT89_02290</name>
</gene>
<dbReference type="Proteomes" id="UP000231466">
    <property type="component" value="Unassembled WGS sequence"/>
</dbReference>
<sequence>MFDFLSPIDALSSVTLLFLAVFGLIELLIILRHRYYLEKKHLAILRLDPQIQEGKIGEFIKSIRPPFIFEVAVHQLGKEIHYYLILPRKRVKHFKNLSQIKRVEDYHLFHHGGEHLGAYLKGDDKWPDIDFKKIDFSKVNEVGEGVAIQLVFGRRRMKKTAVNFRILISAPSSYQAKEILSAIKPAFSNLSLIESKSEEFLRKANFREFNEKEAMYWMVAGNKNKA</sequence>
<proteinExistence type="predicted"/>
<comment type="caution">
    <text evidence="2">The sequence shown here is derived from an EMBL/GenBank/DDBJ whole genome shotgun (WGS) entry which is preliminary data.</text>
</comment>
<evidence type="ECO:0000256" key="1">
    <source>
        <dbReference type="SAM" id="Phobius"/>
    </source>
</evidence>
<dbReference type="AlphaFoldDB" id="A0A2H0VFK8"/>
<dbReference type="EMBL" id="PFAH01000008">
    <property type="protein sequence ID" value="PIR97878.1"/>
    <property type="molecule type" value="Genomic_DNA"/>
</dbReference>
<evidence type="ECO:0000313" key="2">
    <source>
        <dbReference type="EMBL" id="PIR97878.1"/>
    </source>
</evidence>
<accession>A0A2H0VFK8</accession>
<evidence type="ECO:0000313" key="3">
    <source>
        <dbReference type="Proteomes" id="UP000231466"/>
    </source>
</evidence>
<feature type="transmembrane region" description="Helical" evidence="1">
    <location>
        <begin position="12"/>
        <end position="31"/>
    </location>
</feature>